<dbReference type="InterPro" id="IPR046528">
    <property type="entry name" value="DUF6593"/>
</dbReference>
<sequence length="194" mass="21723">MNSETAAQDSSKASSSKSLVFDQHSVINATVYSGNLLTYSTITSKSMSRTDICDIPGQRIVATIKRRELLPDTVKFPSRNEGHSIAVSKWLRPVMVTSHPESCTSLVTDSGKFIWKTNPTYRLALFPAEDPEVPLAFAIRTRPPESLALTIKEECDEMMEDILISFIILEHRLRMKEKRRQNSMMFGPLSSGLA</sequence>
<reference evidence="2" key="1">
    <citation type="submission" date="2020-11" db="EMBL/GenBank/DDBJ databases">
        <authorList>
            <consortium name="DOE Joint Genome Institute"/>
            <person name="Ahrendt S."/>
            <person name="Riley R."/>
            <person name="Andreopoulos W."/>
            <person name="LaButti K."/>
            <person name="Pangilinan J."/>
            <person name="Ruiz-duenas F.J."/>
            <person name="Barrasa J.M."/>
            <person name="Sanchez-Garcia M."/>
            <person name="Camarero S."/>
            <person name="Miyauchi S."/>
            <person name="Serrano A."/>
            <person name="Linde D."/>
            <person name="Babiker R."/>
            <person name="Drula E."/>
            <person name="Ayuso-Fernandez I."/>
            <person name="Pacheco R."/>
            <person name="Padilla G."/>
            <person name="Ferreira P."/>
            <person name="Barriuso J."/>
            <person name="Kellner H."/>
            <person name="Castanera R."/>
            <person name="Alfaro M."/>
            <person name="Ramirez L."/>
            <person name="Pisabarro A.G."/>
            <person name="Kuo A."/>
            <person name="Tritt A."/>
            <person name="Lipzen A."/>
            <person name="He G."/>
            <person name="Yan M."/>
            <person name="Ng V."/>
            <person name="Cullen D."/>
            <person name="Martin F."/>
            <person name="Rosso M.-N."/>
            <person name="Henrissat B."/>
            <person name="Hibbett D."/>
            <person name="Martinez A.T."/>
            <person name="Grigoriev I.V."/>
        </authorList>
    </citation>
    <scope>NUCLEOTIDE SEQUENCE</scope>
    <source>
        <strain evidence="2">AH 44721</strain>
    </source>
</reference>
<accession>A0A9P5NJU4</accession>
<evidence type="ECO:0000313" key="3">
    <source>
        <dbReference type="Proteomes" id="UP000724874"/>
    </source>
</evidence>
<name>A0A9P5NJU4_GYMJU</name>
<dbReference type="OrthoDB" id="3256331at2759"/>
<gene>
    <name evidence="2" type="ORF">CPB84DRAFT_1683406</name>
</gene>
<proteinExistence type="predicted"/>
<protein>
    <recommendedName>
        <fullName evidence="1">DUF6593 domain-containing protein</fullName>
    </recommendedName>
</protein>
<comment type="caution">
    <text evidence="2">The sequence shown here is derived from an EMBL/GenBank/DDBJ whole genome shotgun (WGS) entry which is preliminary data.</text>
</comment>
<dbReference type="Proteomes" id="UP000724874">
    <property type="component" value="Unassembled WGS sequence"/>
</dbReference>
<keyword evidence="3" id="KW-1185">Reference proteome</keyword>
<dbReference type="AlphaFoldDB" id="A0A9P5NJU4"/>
<evidence type="ECO:0000313" key="2">
    <source>
        <dbReference type="EMBL" id="KAF8891128.1"/>
    </source>
</evidence>
<dbReference type="EMBL" id="JADNYJ010000073">
    <property type="protein sequence ID" value="KAF8891128.1"/>
    <property type="molecule type" value="Genomic_DNA"/>
</dbReference>
<feature type="domain" description="DUF6593" evidence="1">
    <location>
        <begin position="26"/>
        <end position="175"/>
    </location>
</feature>
<evidence type="ECO:0000259" key="1">
    <source>
        <dbReference type="Pfam" id="PF20236"/>
    </source>
</evidence>
<dbReference type="Pfam" id="PF20236">
    <property type="entry name" value="DUF6593"/>
    <property type="match status" value="1"/>
</dbReference>
<organism evidence="2 3">
    <name type="scientific">Gymnopilus junonius</name>
    <name type="common">Spectacular rustgill mushroom</name>
    <name type="synonym">Gymnopilus spectabilis subsp. junonius</name>
    <dbReference type="NCBI Taxonomy" id="109634"/>
    <lineage>
        <taxon>Eukaryota</taxon>
        <taxon>Fungi</taxon>
        <taxon>Dikarya</taxon>
        <taxon>Basidiomycota</taxon>
        <taxon>Agaricomycotina</taxon>
        <taxon>Agaricomycetes</taxon>
        <taxon>Agaricomycetidae</taxon>
        <taxon>Agaricales</taxon>
        <taxon>Agaricineae</taxon>
        <taxon>Hymenogastraceae</taxon>
        <taxon>Gymnopilus</taxon>
    </lineage>
</organism>